<dbReference type="EMBL" id="AUPZ01000004">
    <property type="protein sequence ID" value="EQB40086.1"/>
    <property type="molecule type" value="Genomic_DNA"/>
</dbReference>
<dbReference type="Gene3D" id="3.30.1330.60">
    <property type="entry name" value="OmpA-like domain"/>
    <property type="match status" value="1"/>
</dbReference>
<dbReference type="AlphaFoldDB" id="T0JPI3"/>
<dbReference type="RefSeq" id="WP_021286959.1">
    <property type="nucleotide sequence ID" value="NZ_AUPZ01000004.1"/>
</dbReference>
<dbReference type="PANTHER" id="PTHR42754">
    <property type="entry name" value="ENDOGLUCANASE"/>
    <property type="match status" value="1"/>
</dbReference>
<dbReference type="SUPFAM" id="SSF50969">
    <property type="entry name" value="YVTN repeat-like/Quinoprotein amine dehydrogenase"/>
    <property type="match status" value="1"/>
</dbReference>
<dbReference type="STRING" id="1172190.M947_03425"/>
<evidence type="ECO:0000313" key="2">
    <source>
        <dbReference type="Proteomes" id="UP000015520"/>
    </source>
</evidence>
<dbReference type="InterPro" id="IPR011044">
    <property type="entry name" value="Quino_amine_DH_bsu"/>
</dbReference>
<name>T0JPI3_9BACT</name>
<dbReference type="OrthoDB" id="9782229at2"/>
<reference evidence="1 2" key="1">
    <citation type="submission" date="2013-07" db="EMBL/GenBank/DDBJ databases">
        <title>Sulfurimonas hongkongensis AST-10 Genome Sequencing.</title>
        <authorList>
            <person name="Cai L."/>
            <person name="Zhang T."/>
        </authorList>
    </citation>
    <scope>NUCLEOTIDE SEQUENCE [LARGE SCALE GENOMIC DNA]</scope>
    <source>
        <strain evidence="1 2">AST-10</strain>
    </source>
</reference>
<organism evidence="1 2">
    <name type="scientific">Sulfurimonas hongkongensis</name>
    <dbReference type="NCBI Taxonomy" id="1172190"/>
    <lineage>
        <taxon>Bacteria</taxon>
        <taxon>Pseudomonadati</taxon>
        <taxon>Campylobacterota</taxon>
        <taxon>Epsilonproteobacteria</taxon>
        <taxon>Campylobacterales</taxon>
        <taxon>Sulfurimonadaceae</taxon>
        <taxon>Sulfurimonas</taxon>
    </lineage>
</organism>
<protein>
    <recommendedName>
        <fullName evidence="3">OmpA-like domain-containing protein</fullName>
    </recommendedName>
</protein>
<gene>
    <name evidence="1" type="ORF">M947_03425</name>
</gene>
<sequence length="573" mass="65086">MRILISLLLLLSLIYAKSSDFSIIVKKPFNNALFDITQDYDGGISAVGFSKEYKNTNNSQSKTYTNAFDYLASVSDTHGPQMHLIKIDDFANITLSKATKMSSFSEAVALVKTPSNGYFVGGHTMDGSLIILKLDSNGNTIFSKSFGTKNYDRMSKLIKLSDGGVLAVGSSTTTRSIHDKLFETGLGLNDIFLARFSKSGMMLWSKKFGTKHDDSSIDAVEARDGSILVLGTTSYDKQRDVTLMRVSQNGDKIWLKHYKSDTRITPHKIIKLRDGNFLVSLSQKDEMKRDQVRLIKFDLQNNVIIDNTINTAYASGLKDIKEYSDGTIIGVGYVKDTFNTDALVMMCDSNLQMLHQEHFGEENYDMLNAVTILENSQAAAAGIYTYKNEQNSNMWIVKINRDATIAQTSKKSMNIYDSLLELFADEIDAKKLRIKEDLTIEFLSHELLFKVGEYKLTEAQKIFLNRVSSRLVDFLYRHKEFIDTLEVNGHTSSEWSNTNFTNRYIKNAELSMQRSFETLSHIFKKQELKKQEWLSDVLKGSGLSYSKRIMHSQGENREYSRRVTFKILLKQKK</sequence>
<evidence type="ECO:0000313" key="1">
    <source>
        <dbReference type="EMBL" id="EQB40086.1"/>
    </source>
</evidence>
<dbReference type="eggNOG" id="COG2885">
    <property type="taxonomic scope" value="Bacteria"/>
</dbReference>
<proteinExistence type="predicted"/>
<comment type="caution">
    <text evidence="1">The sequence shown here is derived from an EMBL/GenBank/DDBJ whole genome shotgun (WGS) entry which is preliminary data.</text>
</comment>
<accession>T0JPI3</accession>
<dbReference type="InterPro" id="IPR036737">
    <property type="entry name" value="OmpA-like_sf"/>
</dbReference>
<dbReference type="PATRIC" id="fig|1172190.3.peg.665"/>
<dbReference type="SUPFAM" id="SSF103088">
    <property type="entry name" value="OmpA-like"/>
    <property type="match status" value="1"/>
</dbReference>
<evidence type="ECO:0008006" key="3">
    <source>
        <dbReference type="Google" id="ProtNLM"/>
    </source>
</evidence>
<dbReference type="PANTHER" id="PTHR42754:SF1">
    <property type="entry name" value="LIPOPROTEIN"/>
    <property type="match status" value="1"/>
</dbReference>
<keyword evidence="2" id="KW-1185">Reference proteome</keyword>
<dbReference type="Proteomes" id="UP000015520">
    <property type="component" value="Unassembled WGS sequence"/>
</dbReference>